<sequence length="367" mass="39933">MTITALGTQNTEIGPPQWADMAQALAPRFVVDSPDDLHLSWWNGQLYIHTGHAIAAGTRISNSWNKPVDLAPPSSGSRTYAIVLRIDWSKPADEAVTIKALRRSSGMPVINATATPKTDQINRIPGVIYDALLARVVRTAGGVTIHDLRCWGGEGGPLRVTADGMAEPHLLDLRKGTFISTDRGDMTKRLDDDGVWRDVLTESNPWRTWNPRLRYYKSATPNGVSGGHLVGLGNGGTASARYRVVDGVLDGFVHIRPGATGATLGQGPVTLDLPLPCANWQEDTWSQGHFYNFGYGGDGDFDWHAELLVKAGWRRGLIWVNPIMGDARMEPYRAADTSGQKGTGKPYIAGGYTVGVMTFNLRYPVDV</sequence>
<protein>
    <submittedName>
        <fullName evidence="1">Uncharacterized protein</fullName>
    </submittedName>
</protein>
<proteinExistence type="predicted"/>
<dbReference type="Proteomes" id="UP000185469">
    <property type="component" value="Chromosome"/>
</dbReference>
<dbReference type="EMBL" id="CP009248">
    <property type="protein sequence ID" value="APT90508.1"/>
    <property type="molecule type" value="Genomic_DNA"/>
</dbReference>
<dbReference type="STRING" id="1437874.CSPHI_05055"/>
<name>A0A1L7CXG4_9CORY</name>
<evidence type="ECO:0000313" key="1">
    <source>
        <dbReference type="EMBL" id="APT90508.1"/>
    </source>
</evidence>
<gene>
    <name evidence="1" type="ORF">CSPHI_05055</name>
</gene>
<dbReference type="RefSeq" id="WP_075691764.1">
    <property type="nucleotide sequence ID" value="NZ_CP009248.1"/>
</dbReference>
<dbReference type="AlphaFoldDB" id="A0A1L7CXG4"/>
<evidence type="ECO:0000313" key="2">
    <source>
        <dbReference type="Proteomes" id="UP000185469"/>
    </source>
</evidence>
<dbReference type="OrthoDB" id="4404215at2"/>
<keyword evidence="2" id="KW-1185">Reference proteome</keyword>
<dbReference type="KEGG" id="csph:CSPHI_05055"/>
<organism evidence="1 2">
    <name type="scientific">Corynebacterium sphenisci DSM 44792</name>
    <dbReference type="NCBI Taxonomy" id="1437874"/>
    <lineage>
        <taxon>Bacteria</taxon>
        <taxon>Bacillati</taxon>
        <taxon>Actinomycetota</taxon>
        <taxon>Actinomycetes</taxon>
        <taxon>Mycobacteriales</taxon>
        <taxon>Corynebacteriaceae</taxon>
        <taxon>Corynebacterium</taxon>
    </lineage>
</organism>
<accession>A0A1L7CXG4</accession>
<reference evidence="1 2" key="1">
    <citation type="submission" date="2014-08" db="EMBL/GenBank/DDBJ databases">
        <title>Complete genome sequence of Corynebacterium sphenisci CECT 5990(T) (=DSM 44792(T)), isolated from healthy wild penguins.</title>
        <authorList>
            <person name="Ruckert C."/>
            <person name="Albersmeier A."/>
            <person name="Winkler A."/>
            <person name="Kalinowski J."/>
        </authorList>
    </citation>
    <scope>NUCLEOTIDE SEQUENCE [LARGE SCALE GENOMIC DNA]</scope>
    <source>
        <strain evidence="1 2">DSM 44792</strain>
    </source>
</reference>